<evidence type="ECO:0000256" key="1">
    <source>
        <dbReference type="SAM" id="MobiDB-lite"/>
    </source>
</evidence>
<gene>
    <name evidence="2" type="ORF">LITE_LOCUS30637</name>
</gene>
<dbReference type="PANTHER" id="PTHR33148">
    <property type="entry name" value="PLASTID MOVEMENT IMPAIRED PROTEIN-RELATED"/>
    <property type="match status" value="1"/>
</dbReference>
<proteinExistence type="predicted"/>
<sequence>MGNSLGSKHRRAKVMKLDGETFKLKTPVRAGDVLKDHPPGHCLLESESVKHFGSRAKPLEPDQNLLPKRLYFLVELPKTGPAASVGRAANPRRVWSGPMNLTARDRLENLKLARRSASDLSALMTPAAVAGSVTVADGGAGEEAGTVRVKVRLPRAEVERLMRESKDEGEAAARIMDLCAGGGRSGEVGGGGGEGSGSAVGAGGGGSSARRRDGVMKKRVSFLPINEAEMQIAVASY</sequence>
<comment type="caution">
    <text evidence="2">The sequence shown here is derived from an EMBL/GenBank/DDBJ whole genome shotgun (WGS) entry which is preliminary data.</text>
</comment>
<dbReference type="EMBL" id="CAMGYJ010000007">
    <property type="protein sequence ID" value="CAI0450774.1"/>
    <property type="molecule type" value="Genomic_DNA"/>
</dbReference>
<evidence type="ECO:0008006" key="4">
    <source>
        <dbReference type="Google" id="ProtNLM"/>
    </source>
</evidence>
<organism evidence="2 3">
    <name type="scientific">Linum tenue</name>
    <dbReference type="NCBI Taxonomy" id="586396"/>
    <lineage>
        <taxon>Eukaryota</taxon>
        <taxon>Viridiplantae</taxon>
        <taxon>Streptophyta</taxon>
        <taxon>Embryophyta</taxon>
        <taxon>Tracheophyta</taxon>
        <taxon>Spermatophyta</taxon>
        <taxon>Magnoliopsida</taxon>
        <taxon>eudicotyledons</taxon>
        <taxon>Gunneridae</taxon>
        <taxon>Pentapetalae</taxon>
        <taxon>rosids</taxon>
        <taxon>fabids</taxon>
        <taxon>Malpighiales</taxon>
        <taxon>Linaceae</taxon>
        <taxon>Linum</taxon>
    </lineage>
</organism>
<dbReference type="InterPro" id="IPR025322">
    <property type="entry name" value="PADRE_dom"/>
</dbReference>
<evidence type="ECO:0000313" key="3">
    <source>
        <dbReference type="Proteomes" id="UP001154282"/>
    </source>
</evidence>
<dbReference type="PANTHER" id="PTHR33148:SF3">
    <property type="entry name" value="DUF4228 DOMAIN PROTEIN"/>
    <property type="match status" value="1"/>
</dbReference>
<protein>
    <recommendedName>
        <fullName evidence="4">Plastid movement impaired 2</fullName>
    </recommendedName>
</protein>
<accession>A0AAV0MWW0</accession>
<feature type="compositionally biased region" description="Gly residues" evidence="1">
    <location>
        <begin position="186"/>
        <end position="207"/>
    </location>
</feature>
<dbReference type="Pfam" id="PF14009">
    <property type="entry name" value="PADRE"/>
    <property type="match status" value="1"/>
</dbReference>
<feature type="region of interest" description="Disordered" evidence="1">
    <location>
        <begin position="186"/>
        <end position="212"/>
    </location>
</feature>
<reference evidence="2" key="1">
    <citation type="submission" date="2022-08" db="EMBL/GenBank/DDBJ databases">
        <authorList>
            <person name="Gutierrez-Valencia J."/>
        </authorList>
    </citation>
    <scope>NUCLEOTIDE SEQUENCE</scope>
</reference>
<keyword evidence="3" id="KW-1185">Reference proteome</keyword>
<dbReference type="AlphaFoldDB" id="A0AAV0MWW0"/>
<name>A0AAV0MWW0_9ROSI</name>
<dbReference type="Proteomes" id="UP001154282">
    <property type="component" value="Unassembled WGS sequence"/>
</dbReference>
<evidence type="ECO:0000313" key="2">
    <source>
        <dbReference type="EMBL" id="CAI0450774.1"/>
    </source>
</evidence>